<dbReference type="Proteomes" id="UP000198284">
    <property type="component" value="Unassembled WGS sequence"/>
</dbReference>
<dbReference type="RefSeq" id="WP_089400680.1">
    <property type="nucleotide sequence ID" value="NZ_FZOT01000014.1"/>
</dbReference>
<dbReference type="AlphaFoldDB" id="A0A239K227"/>
<name>A0A239K227_9BURK</name>
<accession>A0A239K227</accession>
<evidence type="ECO:0000313" key="2">
    <source>
        <dbReference type="Proteomes" id="UP000198284"/>
    </source>
</evidence>
<keyword evidence="2" id="KW-1185">Reference proteome</keyword>
<gene>
    <name evidence="1" type="ORF">SAMN06265795_11454</name>
</gene>
<protein>
    <submittedName>
        <fullName evidence="1">Uncharacterized protein</fullName>
    </submittedName>
</protein>
<dbReference type="EMBL" id="FZOT01000014">
    <property type="protein sequence ID" value="SNT11124.1"/>
    <property type="molecule type" value="Genomic_DNA"/>
</dbReference>
<dbReference type="OrthoDB" id="8721757at2"/>
<sequence length="78" mass="8688">MAEETVGKYKLHLIAFQTSAAGKWAPYLMIERFDDARGDFVCVREKERVAGEALFDSEEEAEEVARQHGNALLKSGGI</sequence>
<organism evidence="1 2">
    <name type="scientific">Noviherbaspirillum humi</name>
    <dbReference type="NCBI Taxonomy" id="1688639"/>
    <lineage>
        <taxon>Bacteria</taxon>
        <taxon>Pseudomonadati</taxon>
        <taxon>Pseudomonadota</taxon>
        <taxon>Betaproteobacteria</taxon>
        <taxon>Burkholderiales</taxon>
        <taxon>Oxalobacteraceae</taxon>
        <taxon>Noviherbaspirillum</taxon>
    </lineage>
</organism>
<proteinExistence type="predicted"/>
<reference evidence="1 2" key="1">
    <citation type="submission" date="2017-06" db="EMBL/GenBank/DDBJ databases">
        <authorList>
            <person name="Kim H.J."/>
            <person name="Triplett B.A."/>
        </authorList>
    </citation>
    <scope>NUCLEOTIDE SEQUENCE [LARGE SCALE GENOMIC DNA]</scope>
    <source>
        <strain evidence="1 2">U15</strain>
    </source>
</reference>
<evidence type="ECO:0000313" key="1">
    <source>
        <dbReference type="EMBL" id="SNT11124.1"/>
    </source>
</evidence>